<evidence type="ECO:0000313" key="3">
    <source>
        <dbReference type="Proteomes" id="UP000649259"/>
    </source>
</evidence>
<comment type="caution">
    <text evidence="2">The sequence shown here is derived from an EMBL/GenBank/DDBJ whole genome shotgun (WGS) entry which is preliminary data.</text>
</comment>
<protein>
    <recommendedName>
        <fullName evidence="4">Transposase</fullName>
    </recommendedName>
</protein>
<name>A0ABQ3S9Y0_9ACTN</name>
<organism evidence="2 3">
    <name type="scientific">Streptomyces asoensis</name>
    <dbReference type="NCBI Taxonomy" id="249586"/>
    <lineage>
        <taxon>Bacteria</taxon>
        <taxon>Bacillati</taxon>
        <taxon>Actinomycetota</taxon>
        <taxon>Actinomycetes</taxon>
        <taxon>Kitasatosporales</taxon>
        <taxon>Streptomycetaceae</taxon>
        <taxon>Streptomyces</taxon>
    </lineage>
</organism>
<gene>
    <name evidence="2" type="ORF">Saso_64070</name>
</gene>
<dbReference type="Proteomes" id="UP000649259">
    <property type="component" value="Unassembled WGS sequence"/>
</dbReference>
<sequence length="80" mass="8355">MLSAKLLEPTTTVSPAALSPASGSEVSSDEEEHPASRTDTAARATAAAPGWFLRDLLLWALEVTVPVPGWGVDENSHTLA</sequence>
<accession>A0ABQ3S9Y0</accession>
<evidence type="ECO:0000256" key="1">
    <source>
        <dbReference type="SAM" id="MobiDB-lite"/>
    </source>
</evidence>
<evidence type="ECO:0000313" key="2">
    <source>
        <dbReference type="EMBL" id="GHI64757.1"/>
    </source>
</evidence>
<feature type="region of interest" description="Disordered" evidence="1">
    <location>
        <begin position="1"/>
        <end position="44"/>
    </location>
</feature>
<proteinExistence type="predicted"/>
<dbReference type="EMBL" id="BNEB01000005">
    <property type="protein sequence ID" value="GHI64757.1"/>
    <property type="molecule type" value="Genomic_DNA"/>
</dbReference>
<keyword evidence="3" id="KW-1185">Reference proteome</keyword>
<evidence type="ECO:0008006" key="4">
    <source>
        <dbReference type="Google" id="ProtNLM"/>
    </source>
</evidence>
<reference evidence="3" key="1">
    <citation type="submission" date="2023-07" db="EMBL/GenBank/DDBJ databases">
        <title>Whole genome shotgun sequence of Streptomyces cacaoi subsp. asoensis NBRC 13813.</title>
        <authorList>
            <person name="Komaki H."/>
            <person name="Tamura T."/>
        </authorList>
    </citation>
    <scope>NUCLEOTIDE SEQUENCE [LARGE SCALE GENOMIC DNA]</scope>
    <source>
        <strain evidence="3">NBRC 13813</strain>
    </source>
</reference>